<dbReference type="EMBL" id="KU963260">
    <property type="protein sequence ID" value="AMS03635.1"/>
    <property type="molecule type" value="Genomic_DNA"/>
</dbReference>
<dbReference type="KEGG" id="vg:29123921"/>
<reference evidence="2" key="1">
    <citation type="submission" date="2016-03" db="EMBL/GenBank/DDBJ databases">
        <authorList>
            <person name="Ploux O."/>
        </authorList>
    </citation>
    <scope>NUCLEOTIDE SEQUENCE [LARGE SCALE GENOMIC DNA]</scope>
</reference>
<accession>A0A142KC02</accession>
<evidence type="ECO:0000313" key="1">
    <source>
        <dbReference type="EMBL" id="AMS03635.1"/>
    </source>
</evidence>
<evidence type="ECO:0000313" key="2">
    <source>
        <dbReference type="Proteomes" id="UP000204189"/>
    </source>
</evidence>
<dbReference type="RefSeq" id="YP_009301507.1">
    <property type="nucleotide sequence ID" value="NC_031234.1"/>
</dbReference>
<name>A0A142KC02_9CAUD</name>
<proteinExistence type="predicted"/>
<dbReference type="GeneID" id="29123921"/>
<organism evidence="1 2">
    <name type="scientific">Gordonia phage Emalyn</name>
    <dbReference type="NCBI Taxonomy" id="1821552"/>
    <lineage>
        <taxon>Viruses</taxon>
        <taxon>Duplodnaviria</taxon>
        <taxon>Heunggongvirae</taxon>
        <taxon>Uroviricota</taxon>
        <taxon>Caudoviricetes</taxon>
        <taxon>Emalynvirus</taxon>
        <taxon>Emalynvirus emalyn</taxon>
    </lineage>
</organism>
<dbReference type="OrthoDB" id="20393at10239"/>
<dbReference type="Proteomes" id="UP000204189">
    <property type="component" value="Segment"/>
</dbReference>
<sequence>MNRDTEGGLLARVVCDKAKGVVYVNDVPVDGYIAEDGIEVVDVANHNSIMQVVLSIFAESVEMIDNYVPRVDTAGDRDSTGVPIGTPAGRYDVGVCYLAVPTLNRDLAGKVIGLAGDVSG</sequence>
<protein>
    <submittedName>
        <fullName evidence="1">Uncharacterized protein</fullName>
    </submittedName>
</protein>
<keyword evidence="2" id="KW-1185">Reference proteome</keyword>
<gene>
    <name evidence="1" type="primary">66</name>
    <name evidence="1" type="ORF">SEA_EMALYN_66</name>
</gene>